<evidence type="ECO:0000313" key="3">
    <source>
        <dbReference type="Proteomes" id="UP000215902"/>
    </source>
</evidence>
<keyword evidence="1" id="KW-0812">Transmembrane</keyword>
<name>A0A267H8A1_9PLAT</name>
<evidence type="ECO:0000313" key="2">
    <source>
        <dbReference type="EMBL" id="PAA94505.1"/>
    </source>
</evidence>
<dbReference type="Proteomes" id="UP000215902">
    <property type="component" value="Unassembled WGS sequence"/>
</dbReference>
<feature type="transmembrane region" description="Helical" evidence="1">
    <location>
        <begin position="12"/>
        <end position="30"/>
    </location>
</feature>
<dbReference type="AlphaFoldDB" id="A0A267H8A1"/>
<keyword evidence="1" id="KW-0472">Membrane</keyword>
<keyword evidence="3" id="KW-1185">Reference proteome</keyword>
<feature type="transmembrane region" description="Helical" evidence="1">
    <location>
        <begin position="50"/>
        <end position="68"/>
    </location>
</feature>
<keyword evidence="1" id="KW-1133">Transmembrane helix</keyword>
<comment type="caution">
    <text evidence="2">The sequence shown here is derived from an EMBL/GenBank/DDBJ whole genome shotgun (WGS) entry which is preliminary data.</text>
</comment>
<sequence length="100" mass="11512">HLNIKVPKMMSKVLSILSLPIFFTLIYLISNGSRYFLTSDISHVSQLVKVILIGFVAMPIAAFLIGYFPENLRPSFYLDIWRYEKRNAGKWDAKEKTKAS</sequence>
<evidence type="ECO:0000256" key="1">
    <source>
        <dbReference type="SAM" id="Phobius"/>
    </source>
</evidence>
<dbReference type="EMBL" id="NIVC01000010">
    <property type="protein sequence ID" value="PAA94505.1"/>
    <property type="molecule type" value="Genomic_DNA"/>
</dbReference>
<accession>A0A267H8A1</accession>
<feature type="non-terminal residue" evidence="2">
    <location>
        <position position="1"/>
    </location>
</feature>
<organism evidence="2 3">
    <name type="scientific">Macrostomum lignano</name>
    <dbReference type="NCBI Taxonomy" id="282301"/>
    <lineage>
        <taxon>Eukaryota</taxon>
        <taxon>Metazoa</taxon>
        <taxon>Spiralia</taxon>
        <taxon>Lophotrochozoa</taxon>
        <taxon>Platyhelminthes</taxon>
        <taxon>Rhabditophora</taxon>
        <taxon>Macrostomorpha</taxon>
        <taxon>Macrostomida</taxon>
        <taxon>Macrostomidae</taxon>
        <taxon>Macrostomum</taxon>
    </lineage>
</organism>
<gene>
    <name evidence="2" type="ORF">BOX15_Mlig025530g1</name>
</gene>
<proteinExistence type="predicted"/>
<reference evidence="2 3" key="1">
    <citation type="submission" date="2017-06" db="EMBL/GenBank/DDBJ databases">
        <title>A platform for efficient transgenesis in Macrostomum lignano, a flatworm model organism for stem cell research.</title>
        <authorList>
            <person name="Berezikov E."/>
        </authorList>
    </citation>
    <scope>NUCLEOTIDE SEQUENCE [LARGE SCALE GENOMIC DNA]</scope>
    <source>
        <strain evidence="2">DV1</strain>
        <tissue evidence="2">Whole organism</tissue>
    </source>
</reference>
<protein>
    <submittedName>
        <fullName evidence="2">Uncharacterized protein</fullName>
    </submittedName>
</protein>